<dbReference type="EMBL" id="JBHTHX010003513">
    <property type="protein sequence ID" value="MFD0891820.1"/>
    <property type="molecule type" value="Genomic_DNA"/>
</dbReference>
<feature type="non-terminal residue" evidence="1">
    <location>
        <position position="1"/>
    </location>
</feature>
<organism evidence="1 2">
    <name type="scientific">Streptosporangium algeriense</name>
    <dbReference type="NCBI Taxonomy" id="1682748"/>
    <lineage>
        <taxon>Bacteria</taxon>
        <taxon>Bacillati</taxon>
        <taxon>Actinomycetota</taxon>
        <taxon>Actinomycetes</taxon>
        <taxon>Streptosporangiales</taxon>
        <taxon>Streptosporangiaceae</taxon>
        <taxon>Streptosporangium</taxon>
    </lineage>
</organism>
<feature type="non-terminal residue" evidence="1">
    <location>
        <position position="180"/>
    </location>
</feature>
<dbReference type="NCBIfam" id="TIGR04267">
    <property type="entry name" value="mod_HExxH"/>
    <property type="match status" value="1"/>
</dbReference>
<protein>
    <submittedName>
        <fullName evidence="1">HEXXH motif-containing putative peptide modification protein</fullName>
    </submittedName>
</protein>
<name>A0ABW3E6R3_9ACTN</name>
<sequence length="180" mass="20472">VHEHGGIHLDRLIERVIELNGDSLRTPPRGQDSSSARDTFGTVALSEPRDGLGLAVTLAHEIQHAKLTALTEAVELTVPGYDRRFYAPWRDDPRPVYGLLQGAYAYLGVTEFWWRQRPFERGETAFRAEVEFARWRWGAHRVSDLLMNCDGLTEQGRRFVGRMRDVLEERLSEPVGDAAD</sequence>
<keyword evidence="2" id="KW-1185">Reference proteome</keyword>
<dbReference type="InterPro" id="IPR026337">
    <property type="entry name" value="AKG_HExxH"/>
</dbReference>
<comment type="caution">
    <text evidence="1">The sequence shown here is derived from an EMBL/GenBank/DDBJ whole genome shotgun (WGS) entry which is preliminary data.</text>
</comment>
<accession>A0ABW3E6R3</accession>
<dbReference type="Proteomes" id="UP001597024">
    <property type="component" value="Unassembled WGS sequence"/>
</dbReference>
<evidence type="ECO:0000313" key="1">
    <source>
        <dbReference type="EMBL" id="MFD0891820.1"/>
    </source>
</evidence>
<proteinExistence type="predicted"/>
<gene>
    <name evidence="1" type="ORF">ACFQ08_45325</name>
</gene>
<evidence type="ECO:0000313" key="2">
    <source>
        <dbReference type="Proteomes" id="UP001597024"/>
    </source>
</evidence>
<reference evidence="2" key="1">
    <citation type="journal article" date="2019" name="Int. J. Syst. Evol. Microbiol.">
        <title>The Global Catalogue of Microorganisms (GCM) 10K type strain sequencing project: providing services to taxonomists for standard genome sequencing and annotation.</title>
        <authorList>
            <consortium name="The Broad Institute Genomics Platform"/>
            <consortium name="The Broad Institute Genome Sequencing Center for Infectious Disease"/>
            <person name="Wu L."/>
            <person name="Ma J."/>
        </authorList>
    </citation>
    <scope>NUCLEOTIDE SEQUENCE [LARGE SCALE GENOMIC DNA]</scope>
    <source>
        <strain evidence="2">CCUG 62974</strain>
    </source>
</reference>